<dbReference type="Gene3D" id="1.10.720.30">
    <property type="entry name" value="SAP domain"/>
    <property type="match status" value="1"/>
</dbReference>
<dbReference type="GO" id="GO:0016787">
    <property type="term" value="F:hydrolase activity"/>
    <property type="evidence" value="ECO:0007669"/>
    <property type="project" value="UniProtKB-KW"/>
</dbReference>
<dbReference type="PANTHER" id="PTHR12604:SF2">
    <property type="entry name" value="X-RAY REPAIR CROSS-COMPLEMENTING PROTEIN 6"/>
    <property type="match status" value="1"/>
</dbReference>
<dbReference type="Pfam" id="PF02735">
    <property type="entry name" value="Ku"/>
    <property type="match status" value="1"/>
</dbReference>
<dbReference type="AlphaFoldDB" id="A0AAV2ZCC1"/>
<accession>A0AAV2ZCC1</accession>
<feature type="compositionally biased region" description="Basic residues" evidence="12">
    <location>
        <begin position="560"/>
        <end position="570"/>
    </location>
</feature>
<dbReference type="InterPro" id="IPR005160">
    <property type="entry name" value="Ku_C"/>
</dbReference>
<dbReference type="FunFam" id="2.40.290.10:FF:000001">
    <property type="entry name" value="X-ray repair cross complementing 6"/>
    <property type="match status" value="1"/>
</dbReference>
<dbReference type="InterPro" id="IPR016194">
    <property type="entry name" value="SPOC-like_C_dom_sf"/>
</dbReference>
<evidence type="ECO:0000256" key="9">
    <source>
        <dbReference type="ARBA" id="ARBA00023172"/>
    </source>
</evidence>
<dbReference type="GO" id="GO:0003690">
    <property type="term" value="F:double-stranded DNA binding"/>
    <property type="evidence" value="ECO:0007669"/>
    <property type="project" value="TreeGrafter"/>
</dbReference>
<evidence type="ECO:0000256" key="4">
    <source>
        <dbReference type="ARBA" id="ARBA00022763"/>
    </source>
</evidence>
<dbReference type="EMBL" id="DAKRPA010000006">
    <property type="protein sequence ID" value="DBA04673.1"/>
    <property type="molecule type" value="Genomic_DNA"/>
</dbReference>
<dbReference type="Gene3D" id="1.10.1600.10">
    <property type="match status" value="1"/>
</dbReference>
<reference evidence="14" key="2">
    <citation type="journal article" date="2023" name="Microbiol Resour">
        <title>Decontamination and Annotation of the Draft Genome Sequence of the Oomycete Lagenidium giganteum ARSEF 373.</title>
        <authorList>
            <person name="Morgan W.R."/>
            <person name="Tartar A."/>
        </authorList>
    </citation>
    <scope>NUCLEOTIDE SEQUENCE</scope>
    <source>
        <strain evidence="14">ARSEF 373</strain>
    </source>
</reference>
<evidence type="ECO:0000256" key="1">
    <source>
        <dbReference type="ARBA" id="ARBA00004123"/>
    </source>
</evidence>
<dbReference type="GO" id="GO:0003678">
    <property type="term" value="F:DNA helicase activity"/>
    <property type="evidence" value="ECO:0007669"/>
    <property type="project" value="InterPro"/>
</dbReference>
<keyword evidence="4" id="KW-0227">DNA damage</keyword>
<evidence type="ECO:0000256" key="10">
    <source>
        <dbReference type="ARBA" id="ARBA00023204"/>
    </source>
</evidence>
<dbReference type="InterPro" id="IPR003034">
    <property type="entry name" value="SAP_dom"/>
</dbReference>
<evidence type="ECO:0000313" key="15">
    <source>
        <dbReference type="Proteomes" id="UP001146120"/>
    </source>
</evidence>
<dbReference type="InterPro" id="IPR047087">
    <property type="entry name" value="KU70_core_dom"/>
</dbReference>
<evidence type="ECO:0000256" key="8">
    <source>
        <dbReference type="ARBA" id="ARBA00023125"/>
    </source>
</evidence>
<dbReference type="PANTHER" id="PTHR12604">
    <property type="entry name" value="KU AUTOANTIGEN DNA HELICASE"/>
    <property type="match status" value="1"/>
</dbReference>
<feature type="compositionally biased region" description="Polar residues" evidence="12">
    <location>
        <begin position="1"/>
        <end position="10"/>
    </location>
</feature>
<dbReference type="SMART" id="SM00559">
    <property type="entry name" value="Ku78"/>
    <property type="match status" value="1"/>
</dbReference>
<feature type="region of interest" description="Disordered" evidence="12">
    <location>
        <begin position="539"/>
        <end position="583"/>
    </location>
</feature>
<keyword evidence="6" id="KW-0347">Helicase</keyword>
<dbReference type="InterPro" id="IPR006164">
    <property type="entry name" value="DNA_bd_Ku70/Ku80"/>
</dbReference>
<evidence type="ECO:0000313" key="14">
    <source>
        <dbReference type="EMBL" id="DBA04673.1"/>
    </source>
</evidence>
<organism evidence="14 15">
    <name type="scientific">Lagenidium giganteum</name>
    <dbReference type="NCBI Taxonomy" id="4803"/>
    <lineage>
        <taxon>Eukaryota</taxon>
        <taxon>Sar</taxon>
        <taxon>Stramenopiles</taxon>
        <taxon>Oomycota</taxon>
        <taxon>Peronosporomycetes</taxon>
        <taxon>Pythiales</taxon>
        <taxon>Pythiaceae</taxon>
    </lineage>
</organism>
<dbReference type="SUPFAM" id="SSF68906">
    <property type="entry name" value="SAP domain"/>
    <property type="match status" value="1"/>
</dbReference>
<keyword evidence="5" id="KW-0378">Hydrolase</keyword>
<evidence type="ECO:0000256" key="11">
    <source>
        <dbReference type="ARBA" id="ARBA00023242"/>
    </source>
</evidence>
<dbReference type="GO" id="GO:0043564">
    <property type="term" value="C:Ku70:Ku80 complex"/>
    <property type="evidence" value="ECO:0007669"/>
    <property type="project" value="InterPro"/>
</dbReference>
<dbReference type="SMART" id="SM00513">
    <property type="entry name" value="SAP"/>
    <property type="match status" value="1"/>
</dbReference>
<dbReference type="PIRSF" id="PIRSF003033">
    <property type="entry name" value="Ku70"/>
    <property type="match status" value="1"/>
</dbReference>
<dbReference type="InterPro" id="IPR027388">
    <property type="entry name" value="Ku70_bridge/pillars_dom_sf"/>
</dbReference>
<dbReference type="Pfam" id="PF02037">
    <property type="entry name" value="SAP"/>
    <property type="match status" value="1"/>
</dbReference>
<name>A0AAV2ZCC1_9STRA</name>
<evidence type="ECO:0000256" key="6">
    <source>
        <dbReference type="ARBA" id="ARBA00022806"/>
    </source>
</evidence>
<dbReference type="SUPFAM" id="SSF53300">
    <property type="entry name" value="vWA-like"/>
    <property type="match status" value="1"/>
</dbReference>
<dbReference type="GO" id="GO:0006310">
    <property type="term" value="P:DNA recombination"/>
    <property type="evidence" value="ECO:0007669"/>
    <property type="project" value="UniProtKB-KW"/>
</dbReference>
<feature type="domain" description="SAP" evidence="13">
    <location>
        <begin position="601"/>
        <end position="635"/>
    </location>
</feature>
<dbReference type="InterPro" id="IPR036361">
    <property type="entry name" value="SAP_dom_sf"/>
</dbReference>
<dbReference type="InterPro" id="IPR036465">
    <property type="entry name" value="vWFA_dom_sf"/>
</dbReference>
<evidence type="ECO:0000256" key="12">
    <source>
        <dbReference type="SAM" id="MobiDB-lite"/>
    </source>
</evidence>
<evidence type="ECO:0000256" key="3">
    <source>
        <dbReference type="ARBA" id="ARBA00022741"/>
    </source>
</evidence>
<keyword evidence="7" id="KW-0067">ATP-binding</keyword>
<dbReference type="FunFam" id="4.10.970.10:FF:000002">
    <property type="entry name" value="Atp-dependent dna helicase 2"/>
    <property type="match status" value="1"/>
</dbReference>
<sequence>MDVWSSQQAGNDGGDENQEQDWEMADQGKDALIVLVDARKNMMAPPSESNDAQKSWFHACMELLVKLMKSKVIASDNSLLGIVFFGVNKRAENSTLDNVYEFQSLGYTSAQRIKDLQALIDEDSDPAAELESMDNSDKLSLSNALWHCGIAFSNANLKKKDSQRIWIFTNDDNPPLPDADERGRIQKQNHAELKRTLNLFYIIPPGKDSFDLSLLYSCAFKDFSGEEDEVDTKTDSTMQPAFPVSSLNDLMEGSLRKRFRKRRLTTFPLHITKEVSLGVELYALAVVQRKSAPVALDQKTNAPLKAETKWLCEDTGAYLTPDQIKRYIDYGGKRVYFSRDDIVQIKYYDSPGLQLICFKPLASLKPHENVRSPYFVYPCDGYIEGSSVAFMALLNSMVKKRKFALARLIARKTSEPRLVALVPQEEVNDELGQVQPTGFNVVFLPYLDDIRDISVECNQLATDKQVDAAKSLISKLKLTEVPTFENPELQKHYATIQALALGENELEFDESKDTTLPDEEGFAQEDVQNAISNFKTACGGDLADKQAPKRKEKASAPRATPKKKAATAKKKANDDDDGDEPVASDALNKTVWVELVKSNAIQKKTVAQLKEFLHAHDLPTSGRKADLIETVRDFLDG</sequence>
<comment type="caution">
    <text evidence="14">The sequence shown here is derived from an EMBL/GenBank/DDBJ whole genome shotgun (WGS) entry which is preliminary data.</text>
</comment>
<dbReference type="SUPFAM" id="SSF100939">
    <property type="entry name" value="SPOC domain-like"/>
    <property type="match status" value="1"/>
</dbReference>
<dbReference type="GO" id="GO:0000723">
    <property type="term" value="P:telomere maintenance"/>
    <property type="evidence" value="ECO:0007669"/>
    <property type="project" value="InterPro"/>
</dbReference>
<evidence type="ECO:0000259" key="13">
    <source>
        <dbReference type="PROSITE" id="PS50800"/>
    </source>
</evidence>
<dbReference type="Pfam" id="PF03730">
    <property type="entry name" value="Ku_C"/>
    <property type="match status" value="1"/>
</dbReference>
<dbReference type="GO" id="GO:0003684">
    <property type="term" value="F:damaged DNA binding"/>
    <property type="evidence" value="ECO:0007669"/>
    <property type="project" value="InterPro"/>
</dbReference>
<evidence type="ECO:0000256" key="7">
    <source>
        <dbReference type="ARBA" id="ARBA00022840"/>
    </source>
</evidence>
<proteinExistence type="inferred from homology"/>
<dbReference type="Proteomes" id="UP001146120">
    <property type="component" value="Unassembled WGS sequence"/>
</dbReference>
<feature type="compositionally biased region" description="Basic and acidic residues" evidence="12">
    <location>
        <begin position="542"/>
        <end position="555"/>
    </location>
</feature>
<comment type="similarity">
    <text evidence="2">Belongs to the ku70 family.</text>
</comment>
<gene>
    <name evidence="14" type="ORF">N0F65_012256</name>
</gene>
<dbReference type="CDD" id="cd00788">
    <property type="entry name" value="KU70"/>
    <property type="match status" value="1"/>
</dbReference>
<dbReference type="Gene3D" id="2.40.290.10">
    <property type="match status" value="1"/>
</dbReference>
<keyword evidence="8" id="KW-0238">DNA-binding</keyword>
<comment type="subcellular location">
    <subcellularLocation>
        <location evidence="1">Nucleus</location>
    </subcellularLocation>
</comment>
<dbReference type="GO" id="GO:0042162">
    <property type="term" value="F:telomeric DNA binding"/>
    <property type="evidence" value="ECO:0007669"/>
    <property type="project" value="InterPro"/>
</dbReference>
<dbReference type="InterPro" id="IPR005161">
    <property type="entry name" value="Ku_N"/>
</dbReference>
<dbReference type="NCBIfam" id="TIGR00578">
    <property type="entry name" value="ku70"/>
    <property type="match status" value="1"/>
</dbReference>
<dbReference type="PROSITE" id="PS50800">
    <property type="entry name" value="SAP"/>
    <property type="match status" value="1"/>
</dbReference>
<keyword evidence="11" id="KW-0539">Nucleus</keyword>
<protein>
    <recommendedName>
        <fullName evidence="13">SAP domain-containing protein</fullName>
    </recommendedName>
</protein>
<dbReference type="GO" id="GO:0006303">
    <property type="term" value="P:double-strand break repair via nonhomologous end joining"/>
    <property type="evidence" value="ECO:0007669"/>
    <property type="project" value="InterPro"/>
</dbReference>
<evidence type="ECO:0000256" key="5">
    <source>
        <dbReference type="ARBA" id="ARBA00022801"/>
    </source>
</evidence>
<reference evidence="14" key="1">
    <citation type="submission" date="2022-11" db="EMBL/GenBank/DDBJ databases">
        <authorList>
            <person name="Morgan W.R."/>
            <person name="Tartar A."/>
        </authorList>
    </citation>
    <scope>NUCLEOTIDE SEQUENCE</scope>
    <source>
        <strain evidence="14">ARSEF 373</strain>
    </source>
</reference>
<dbReference type="Pfam" id="PF03731">
    <property type="entry name" value="Ku_N"/>
    <property type="match status" value="1"/>
</dbReference>
<dbReference type="Gene3D" id="3.40.50.410">
    <property type="entry name" value="von Willebrand factor, type A domain"/>
    <property type="match status" value="1"/>
</dbReference>
<dbReference type="Gene3D" id="4.10.970.10">
    <property type="entry name" value="Ku70, bridge and pillars"/>
    <property type="match status" value="1"/>
</dbReference>
<evidence type="ECO:0000256" key="2">
    <source>
        <dbReference type="ARBA" id="ARBA00005240"/>
    </source>
</evidence>
<feature type="region of interest" description="Disordered" evidence="12">
    <location>
        <begin position="1"/>
        <end position="20"/>
    </location>
</feature>
<keyword evidence="15" id="KW-1185">Reference proteome</keyword>
<keyword evidence="10" id="KW-0234">DNA repair</keyword>
<dbReference type="GO" id="GO:0005524">
    <property type="term" value="F:ATP binding"/>
    <property type="evidence" value="ECO:0007669"/>
    <property type="project" value="UniProtKB-KW"/>
</dbReference>
<dbReference type="InterPro" id="IPR006165">
    <property type="entry name" value="Ku70"/>
</dbReference>
<keyword evidence="3" id="KW-0547">Nucleotide-binding</keyword>
<keyword evidence="9" id="KW-0233">DNA recombination</keyword>